<dbReference type="Proteomes" id="UP000076154">
    <property type="component" value="Unassembled WGS sequence"/>
</dbReference>
<evidence type="ECO:0000259" key="1">
    <source>
        <dbReference type="PROSITE" id="PS50280"/>
    </source>
</evidence>
<dbReference type="PANTHER" id="PTHR47332:SF4">
    <property type="entry name" value="SET DOMAIN-CONTAINING PROTEIN 5"/>
    <property type="match status" value="1"/>
</dbReference>
<sequence length="537" mass="60118">MYRKVFAFNIIPLTGTKDRRFVHSTMPTRSHKCHTIALRPTYFRLRRLQVIEEARNSRRIGHNRGHVKRLFVIVIHRPIDYPGVARTRIVQIVQLHHRSRTSSRCSSNHPPSAALSHKDSIFHCTAMKRKNLRTRKAKKSIDRHVPDAPLLSKIDVPKELKLPFGKVETALPGSYKPSQIKVAEFPGEQTDYPDNAYVFTRIPNGHSIFNLSEFLDNCTECLFLGPKPKRAILATPKFCSLVPRPTYASCRIGATVNGLGMFATRDLKMNDLIFAERPLLIAPSVGSAPVPDDTPFEQRVPVVLAEYERVLEFAVGRMKPENKTAYLALANSHKEDGSGPILGIMRTNGFGVSLGEDLDRHSAVFNELSRINHSCIPNAATNFSVATFSSQLRAVRPIKKGEEIFVSYCDLDMPTAARQAKLKPYDFQCTCPSCSNPTVSDAARRAIIDSAKPLQKVSLPFTPGTDHAGKLAESLRWMATIEKENLQVLSAYERHMDAVAKASLGMGKMDDFMKYNQMRSAWSEAVMGKPEVFTMLA</sequence>
<dbReference type="SUPFAM" id="SSF82199">
    <property type="entry name" value="SET domain"/>
    <property type="match status" value="1"/>
</dbReference>
<keyword evidence="3" id="KW-1185">Reference proteome</keyword>
<feature type="domain" description="SET" evidence="1">
    <location>
        <begin position="239"/>
        <end position="409"/>
    </location>
</feature>
<dbReference type="OrthoDB" id="5945798at2759"/>
<gene>
    <name evidence="2" type="primary">set5_4</name>
    <name evidence="2" type="ORF">Hypma_001531</name>
</gene>
<protein>
    <submittedName>
        <fullName evidence="2">SET domain-containing protein 5</fullName>
    </submittedName>
</protein>
<dbReference type="PROSITE" id="PS50280">
    <property type="entry name" value="SET"/>
    <property type="match status" value="1"/>
</dbReference>
<dbReference type="PANTHER" id="PTHR47332">
    <property type="entry name" value="SET DOMAIN-CONTAINING PROTEIN 5"/>
    <property type="match status" value="1"/>
</dbReference>
<dbReference type="CDD" id="cd20071">
    <property type="entry name" value="SET_SMYD"/>
    <property type="match status" value="1"/>
</dbReference>
<dbReference type="InParanoid" id="A0A369K5V5"/>
<evidence type="ECO:0000313" key="2">
    <source>
        <dbReference type="EMBL" id="RDB28167.1"/>
    </source>
</evidence>
<dbReference type="InterPro" id="IPR053185">
    <property type="entry name" value="SET_domain_protein"/>
</dbReference>
<organism evidence="2 3">
    <name type="scientific">Hypsizygus marmoreus</name>
    <name type="common">White beech mushroom</name>
    <name type="synonym">Agaricus marmoreus</name>
    <dbReference type="NCBI Taxonomy" id="39966"/>
    <lineage>
        <taxon>Eukaryota</taxon>
        <taxon>Fungi</taxon>
        <taxon>Dikarya</taxon>
        <taxon>Basidiomycota</taxon>
        <taxon>Agaricomycotina</taxon>
        <taxon>Agaricomycetes</taxon>
        <taxon>Agaricomycetidae</taxon>
        <taxon>Agaricales</taxon>
        <taxon>Tricholomatineae</taxon>
        <taxon>Lyophyllaceae</taxon>
        <taxon>Hypsizygus</taxon>
    </lineage>
</organism>
<comment type="caution">
    <text evidence="2">The sequence shown here is derived from an EMBL/GenBank/DDBJ whole genome shotgun (WGS) entry which is preliminary data.</text>
</comment>
<dbReference type="EMBL" id="LUEZ02000012">
    <property type="protein sequence ID" value="RDB28167.1"/>
    <property type="molecule type" value="Genomic_DNA"/>
</dbReference>
<dbReference type="Pfam" id="PF00856">
    <property type="entry name" value="SET"/>
    <property type="match status" value="1"/>
</dbReference>
<dbReference type="SMART" id="SM00317">
    <property type="entry name" value="SET"/>
    <property type="match status" value="1"/>
</dbReference>
<evidence type="ECO:0000313" key="3">
    <source>
        <dbReference type="Proteomes" id="UP000076154"/>
    </source>
</evidence>
<dbReference type="Gene3D" id="2.170.270.10">
    <property type="entry name" value="SET domain"/>
    <property type="match status" value="1"/>
</dbReference>
<dbReference type="AlphaFoldDB" id="A0A369K5V5"/>
<accession>A0A369K5V5</accession>
<proteinExistence type="predicted"/>
<reference evidence="2" key="1">
    <citation type="submission" date="2018-04" db="EMBL/GenBank/DDBJ databases">
        <title>Whole genome sequencing of Hypsizygus marmoreus.</title>
        <authorList>
            <person name="Choi I.-G."/>
            <person name="Min B."/>
            <person name="Kim J.-G."/>
            <person name="Kim S."/>
            <person name="Oh Y.-L."/>
            <person name="Kong W.-S."/>
            <person name="Park H."/>
            <person name="Jeong J."/>
            <person name="Song E.-S."/>
        </authorList>
    </citation>
    <scope>NUCLEOTIDE SEQUENCE [LARGE SCALE GENOMIC DNA]</scope>
    <source>
        <strain evidence="2">51987-8</strain>
    </source>
</reference>
<name>A0A369K5V5_HYPMA</name>
<dbReference type="InterPro" id="IPR001214">
    <property type="entry name" value="SET_dom"/>
</dbReference>
<dbReference type="InterPro" id="IPR046341">
    <property type="entry name" value="SET_dom_sf"/>
</dbReference>
<dbReference type="STRING" id="39966.A0A369K5V5"/>